<evidence type="ECO:0000313" key="1">
    <source>
        <dbReference type="Proteomes" id="UP000887565"/>
    </source>
</evidence>
<sequence>MCADILHCTSKTLSPTVNPFGFLDYLPDDYCDHPQPRYNLQCMSHCEEDSRIETIVDTHSPSTEP</sequence>
<accession>A0A915KQK7</accession>
<organism evidence="1 2">
    <name type="scientific">Romanomermis culicivorax</name>
    <name type="common">Nematode worm</name>
    <dbReference type="NCBI Taxonomy" id="13658"/>
    <lineage>
        <taxon>Eukaryota</taxon>
        <taxon>Metazoa</taxon>
        <taxon>Ecdysozoa</taxon>
        <taxon>Nematoda</taxon>
        <taxon>Enoplea</taxon>
        <taxon>Dorylaimia</taxon>
        <taxon>Mermithida</taxon>
        <taxon>Mermithoidea</taxon>
        <taxon>Mermithidae</taxon>
        <taxon>Romanomermis</taxon>
    </lineage>
</organism>
<proteinExistence type="predicted"/>
<evidence type="ECO:0000313" key="2">
    <source>
        <dbReference type="WBParaSite" id="nRc.2.0.1.t41172-RA"/>
    </source>
</evidence>
<reference evidence="2" key="1">
    <citation type="submission" date="2022-11" db="UniProtKB">
        <authorList>
            <consortium name="WormBaseParasite"/>
        </authorList>
    </citation>
    <scope>IDENTIFICATION</scope>
</reference>
<dbReference type="AlphaFoldDB" id="A0A915KQK7"/>
<protein>
    <submittedName>
        <fullName evidence="2">Uncharacterized protein</fullName>
    </submittedName>
</protein>
<keyword evidence="1" id="KW-1185">Reference proteome</keyword>
<dbReference type="WBParaSite" id="nRc.2.0.1.t41172-RA">
    <property type="protein sequence ID" value="nRc.2.0.1.t41172-RA"/>
    <property type="gene ID" value="nRc.2.0.1.g41172"/>
</dbReference>
<dbReference type="Proteomes" id="UP000887565">
    <property type="component" value="Unplaced"/>
</dbReference>
<name>A0A915KQK7_ROMCU</name>